<accession>A0A9P4V5Z4</accession>
<protein>
    <submittedName>
        <fullName evidence="2">Uncharacterized protein</fullName>
    </submittedName>
</protein>
<keyword evidence="3" id="KW-1185">Reference proteome</keyword>
<sequence length="246" mass="27039">MVVRTLGGREVLRCLFFVFLRCGARRGWAFRDGVVGGVVLVWTAASACFWGSIRVDGCGLCAWMGCSVDGGLEVAFGERAFPPSNARRRPEYLPQCLDTYLPLSTAPPSTPKPSMMRYSDIHSRQTIDYVSLHRRLLDLSPSNHFPLPPLFQSRPSWQFPQPTLHRSVQTNKRTPADDRQTDISVRRSLRLASPRSPGLTVSSPNPILRGPSPPAHGCGNGKEAGWCLGLSLALRPRCCVAVRKGG</sequence>
<feature type="region of interest" description="Disordered" evidence="1">
    <location>
        <begin position="156"/>
        <end position="214"/>
    </location>
</feature>
<name>A0A9P4V5Z4_9PLEO</name>
<feature type="compositionally biased region" description="Basic and acidic residues" evidence="1">
    <location>
        <begin position="174"/>
        <end position="185"/>
    </location>
</feature>
<evidence type="ECO:0000313" key="2">
    <source>
        <dbReference type="EMBL" id="KAF2736890.1"/>
    </source>
</evidence>
<organism evidence="2 3">
    <name type="scientific">Polyplosphaeria fusca</name>
    <dbReference type="NCBI Taxonomy" id="682080"/>
    <lineage>
        <taxon>Eukaryota</taxon>
        <taxon>Fungi</taxon>
        <taxon>Dikarya</taxon>
        <taxon>Ascomycota</taxon>
        <taxon>Pezizomycotina</taxon>
        <taxon>Dothideomycetes</taxon>
        <taxon>Pleosporomycetidae</taxon>
        <taxon>Pleosporales</taxon>
        <taxon>Tetraplosphaeriaceae</taxon>
        <taxon>Polyplosphaeria</taxon>
    </lineage>
</organism>
<dbReference type="AlphaFoldDB" id="A0A9P4V5Z4"/>
<evidence type="ECO:0000256" key="1">
    <source>
        <dbReference type="SAM" id="MobiDB-lite"/>
    </source>
</evidence>
<gene>
    <name evidence="2" type="ORF">EJ04DRAFT_145017</name>
</gene>
<dbReference type="EMBL" id="ML996121">
    <property type="protein sequence ID" value="KAF2736890.1"/>
    <property type="molecule type" value="Genomic_DNA"/>
</dbReference>
<evidence type="ECO:0000313" key="3">
    <source>
        <dbReference type="Proteomes" id="UP000799444"/>
    </source>
</evidence>
<feature type="compositionally biased region" description="Polar residues" evidence="1">
    <location>
        <begin position="156"/>
        <end position="173"/>
    </location>
</feature>
<reference evidence="2" key="1">
    <citation type="journal article" date="2020" name="Stud. Mycol.">
        <title>101 Dothideomycetes genomes: a test case for predicting lifestyles and emergence of pathogens.</title>
        <authorList>
            <person name="Haridas S."/>
            <person name="Albert R."/>
            <person name="Binder M."/>
            <person name="Bloem J."/>
            <person name="Labutti K."/>
            <person name="Salamov A."/>
            <person name="Andreopoulos B."/>
            <person name="Baker S."/>
            <person name="Barry K."/>
            <person name="Bills G."/>
            <person name="Bluhm B."/>
            <person name="Cannon C."/>
            <person name="Castanera R."/>
            <person name="Culley D."/>
            <person name="Daum C."/>
            <person name="Ezra D."/>
            <person name="Gonzalez J."/>
            <person name="Henrissat B."/>
            <person name="Kuo A."/>
            <person name="Liang C."/>
            <person name="Lipzen A."/>
            <person name="Lutzoni F."/>
            <person name="Magnuson J."/>
            <person name="Mondo S."/>
            <person name="Nolan M."/>
            <person name="Ohm R."/>
            <person name="Pangilinan J."/>
            <person name="Park H.-J."/>
            <person name="Ramirez L."/>
            <person name="Alfaro M."/>
            <person name="Sun H."/>
            <person name="Tritt A."/>
            <person name="Yoshinaga Y."/>
            <person name="Zwiers L.-H."/>
            <person name="Turgeon B."/>
            <person name="Goodwin S."/>
            <person name="Spatafora J."/>
            <person name="Crous P."/>
            <person name="Grigoriev I."/>
        </authorList>
    </citation>
    <scope>NUCLEOTIDE SEQUENCE</scope>
    <source>
        <strain evidence="2">CBS 125425</strain>
    </source>
</reference>
<dbReference type="Proteomes" id="UP000799444">
    <property type="component" value="Unassembled WGS sequence"/>
</dbReference>
<comment type="caution">
    <text evidence="2">The sequence shown here is derived from an EMBL/GenBank/DDBJ whole genome shotgun (WGS) entry which is preliminary data.</text>
</comment>
<proteinExistence type="predicted"/>